<comment type="catalytic activity">
    <reaction evidence="7">
        <text>a medium-chain fatty acyl-CoA + H2O = a medium-chain fatty acid + CoA + H(+)</text>
        <dbReference type="Rhea" id="RHEA:68184"/>
        <dbReference type="ChEBI" id="CHEBI:15377"/>
        <dbReference type="ChEBI" id="CHEBI:15378"/>
        <dbReference type="ChEBI" id="CHEBI:57287"/>
        <dbReference type="ChEBI" id="CHEBI:59558"/>
        <dbReference type="ChEBI" id="CHEBI:90546"/>
    </reaction>
</comment>
<dbReference type="EC" id="3.1.2.20" evidence="5"/>
<evidence type="ECO:0000256" key="4">
    <source>
        <dbReference type="ARBA" id="ARBA00038381"/>
    </source>
</evidence>
<evidence type="ECO:0000313" key="9">
    <source>
        <dbReference type="EMBL" id="MVQ32312.1"/>
    </source>
</evidence>
<gene>
    <name evidence="9" type="ORF">GON04_22845</name>
</gene>
<dbReference type="CDD" id="cd03443">
    <property type="entry name" value="PaaI_thioesterase"/>
    <property type="match status" value="1"/>
</dbReference>
<evidence type="ECO:0000256" key="2">
    <source>
        <dbReference type="ARBA" id="ARBA00035880"/>
    </source>
</evidence>
<dbReference type="GO" id="GO:0047617">
    <property type="term" value="F:fatty acyl-CoA hydrolase activity"/>
    <property type="evidence" value="ECO:0007669"/>
    <property type="project" value="UniProtKB-EC"/>
</dbReference>
<comment type="similarity">
    <text evidence="4">Belongs to the YigI thioesterase family.</text>
</comment>
<keyword evidence="10" id="KW-1185">Reference proteome</keyword>
<evidence type="ECO:0000256" key="5">
    <source>
        <dbReference type="ARBA" id="ARBA00038894"/>
    </source>
</evidence>
<dbReference type="InterPro" id="IPR006683">
    <property type="entry name" value="Thioestr_dom"/>
</dbReference>
<name>A0A6N8J0G6_9BURK</name>
<sequence length="134" mass="15050">MADPRAQGWEPLEYVDDFTTLVGPLWARGSGAQCEYGFVVERKHISRFSRLHGAMVMWLADKAMSMAAWEAAGQPEQFATLQLDTQFIRVVQEGAFVHAQCEVVRRTRSIVFVKATLLSDGEPVASTTGIWKFR</sequence>
<evidence type="ECO:0000256" key="1">
    <source>
        <dbReference type="ARBA" id="ARBA00022801"/>
    </source>
</evidence>
<dbReference type="NCBIfam" id="TIGR00369">
    <property type="entry name" value="unchar_dom_1"/>
    <property type="match status" value="1"/>
</dbReference>
<evidence type="ECO:0000256" key="7">
    <source>
        <dbReference type="ARBA" id="ARBA00048062"/>
    </source>
</evidence>
<feature type="domain" description="Thioesterase" evidence="8">
    <location>
        <begin position="50"/>
        <end position="122"/>
    </location>
</feature>
<proteinExistence type="inferred from homology"/>
<dbReference type="RefSeq" id="WP_157400281.1">
    <property type="nucleotide sequence ID" value="NZ_WSEL01000009.1"/>
</dbReference>
<dbReference type="PANTHER" id="PTHR43240">
    <property type="entry name" value="1,4-DIHYDROXY-2-NAPHTHOYL-COA THIOESTERASE 1"/>
    <property type="match status" value="1"/>
</dbReference>
<dbReference type="EMBL" id="WSEL01000009">
    <property type="protein sequence ID" value="MVQ32312.1"/>
    <property type="molecule type" value="Genomic_DNA"/>
</dbReference>
<organism evidence="9 10">
    <name type="scientific">Ramlibacter pinisoli</name>
    <dbReference type="NCBI Taxonomy" id="2682844"/>
    <lineage>
        <taxon>Bacteria</taxon>
        <taxon>Pseudomonadati</taxon>
        <taxon>Pseudomonadota</taxon>
        <taxon>Betaproteobacteria</taxon>
        <taxon>Burkholderiales</taxon>
        <taxon>Comamonadaceae</taxon>
        <taxon>Ramlibacter</taxon>
    </lineage>
</organism>
<comment type="caution">
    <text evidence="9">The sequence shown here is derived from an EMBL/GenBank/DDBJ whole genome shotgun (WGS) entry which is preliminary data.</text>
</comment>
<evidence type="ECO:0000256" key="3">
    <source>
        <dbReference type="ARBA" id="ARBA00036002"/>
    </source>
</evidence>
<dbReference type="Proteomes" id="UP000469385">
    <property type="component" value="Unassembled WGS sequence"/>
</dbReference>
<evidence type="ECO:0000256" key="6">
    <source>
        <dbReference type="ARBA" id="ARBA00040062"/>
    </source>
</evidence>
<dbReference type="PANTHER" id="PTHR43240:SF20">
    <property type="entry name" value="MEDIUM_LONG-CHAIN ACYL-COA THIOESTERASE YIGI"/>
    <property type="match status" value="1"/>
</dbReference>
<dbReference type="InterPro" id="IPR029069">
    <property type="entry name" value="HotDog_dom_sf"/>
</dbReference>
<dbReference type="SUPFAM" id="SSF54637">
    <property type="entry name" value="Thioesterase/thiol ester dehydrase-isomerase"/>
    <property type="match status" value="1"/>
</dbReference>
<comment type="catalytic activity">
    <reaction evidence="2">
        <text>a fatty acyl-CoA + H2O = a fatty acid + CoA + H(+)</text>
        <dbReference type="Rhea" id="RHEA:16781"/>
        <dbReference type="ChEBI" id="CHEBI:15377"/>
        <dbReference type="ChEBI" id="CHEBI:15378"/>
        <dbReference type="ChEBI" id="CHEBI:28868"/>
        <dbReference type="ChEBI" id="CHEBI:57287"/>
        <dbReference type="ChEBI" id="CHEBI:77636"/>
        <dbReference type="EC" id="3.1.2.20"/>
    </reaction>
</comment>
<keyword evidence="1" id="KW-0378">Hydrolase</keyword>
<evidence type="ECO:0000259" key="8">
    <source>
        <dbReference type="Pfam" id="PF03061"/>
    </source>
</evidence>
<reference evidence="9 10" key="1">
    <citation type="submission" date="2019-12" db="EMBL/GenBank/DDBJ databases">
        <authorList>
            <person name="Huq M.A."/>
        </authorList>
    </citation>
    <scope>NUCLEOTIDE SEQUENCE [LARGE SCALE GENOMIC DNA]</scope>
    <source>
        <strain evidence="9 10">MAH-25</strain>
    </source>
</reference>
<dbReference type="Pfam" id="PF03061">
    <property type="entry name" value="4HBT"/>
    <property type="match status" value="1"/>
</dbReference>
<comment type="catalytic activity">
    <reaction evidence="3">
        <text>a long-chain fatty acyl-CoA + H2O = a long-chain fatty acid + CoA + H(+)</text>
        <dbReference type="Rhea" id="RHEA:67680"/>
        <dbReference type="ChEBI" id="CHEBI:15377"/>
        <dbReference type="ChEBI" id="CHEBI:15378"/>
        <dbReference type="ChEBI" id="CHEBI:57287"/>
        <dbReference type="ChEBI" id="CHEBI:57560"/>
        <dbReference type="ChEBI" id="CHEBI:83139"/>
    </reaction>
</comment>
<accession>A0A6N8J0G6</accession>
<evidence type="ECO:0000313" key="10">
    <source>
        <dbReference type="Proteomes" id="UP000469385"/>
    </source>
</evidence>
<protein>
    <recommendedName>
        <fullName evidence="6">Medium/long-chain acyl-CoA thioesterase YigI</fullName>
        <ecNumber evidence="5">3.1.2.20</ecNumber>
    </recommendedName>
</protein>
<dbReference type="InterPro" id="IPR003736">
    <property type="entry name" value="PAAI_dom"/>
</dbReference>
<dbReference type="Gene3D" id="3.10.129.10">
    <property type="entry name" value="Hotdog Thioesterase"/>
    <property type="match status" value="1"/>
</dbReference>
<dbReference type="AlphaFoldDB" id="A0A6N8J0G6"/>